<evidence type="ECO:0000256" key="1">
    <source>
        <dbReference type="SAM" id="MobiDB-lite"/>
    </source>
</evidence>
<protein>
    <submittedName>
        <fullName evidence="2">Uncharacterized protein</fullName>
    </submittedName>
</protein>
<organism evidence="2 3">
    <name type="scientific">Prorocentrum cordatum</name>
    <dbReference type="NCBI Taxonomy" id="2364126"/>
    <lineage>
        <taxon>Eukaryota</taxon>
        <taxon>Sar</taxon>
        <taxon>Alveolata</taxon>
        <taxon>Dinophyceae</taxon>
        <taxon>Prorocentrales</taxon>
        <taxon>Prorocentraceae</taxon>
        <taxon>Prorocentrum</taxon>
    </lineage>
</organism>
<accession>A0ABN9UEL5</accession>
<name>A0ABN9UEL5_9DINO</name>
<feature type="compositionally biased region" description="Basic and acidic residues" evidence="1">
    <location>
        <begin position="463"/>
        <end position="472"/>
    </location>
</feature>
<dbReference type="Proteomes" id="UP001189429">
    <property type="component" value="Unassembled WGS sequence"/>
</dbReference>
<evidence type="ECO:0000313" key="2">
    <source>
        <dbReference type="EMBL" id="CAK0857998.1"/>
    </source>
</evidence>
<evidence type="ECO:0000313" key="3">
    <source>
        <dbReference type="Proteomes" id="UP001189429"/>
    </source>
</evidence>
<gene>
    <name evidence="2" type="ORF">PCOR1329_LOCUS47926</name>
</gene>
<feature type="region of interest" description="Disordered" evidence="1">
    <location>
        <begin position="106"/>
        <end position="150"/>
    </location>
</feature>
<feature type="region of interest" description="Disordered" evidence="1">
    <location>
        <begin position="448"/>
        <end position="472"/>
    </location>
</feature>
<reference evidence="2" key="1">
    <citation type="submission" date="2023-10" db="EMBL/GenBank/DDBJ databases">
        <authorList>
            <person name="Chen Y."/>
            <person name="Shah S."/>
            <person name="Dougan E. K."/>
            <person name="Thang M."/>
            <person name="Chan C."/>
        </authorList>
    </citation>
    <scope>NUCLEOTIDE SEQUENCE [LARGE SCALE GENOMIC DNA]</scope>
</reference>
<feature type="compositionally biased region" description="Low complexity" evidence="1">
    <location>
        <begin position="116"/>
        <end position="133"/>
    </location>
</feature>
<keyword evidence="3" id="KW-1185">Reference proteome</keyword>
<proteinExistence type="predicted"/>
<feature type="compositionally biased region" description="Low complexity" evidence="1">
    <location>
        <begin position="351"/>
        <end position="364"/>
    </location>
</feature>
<feature type="region of interest" description="Disordered" evidence="1">
    <location>
        <begin position="274"/>
        <end position="414"/>
    </location>
</feature>
<dbReference type="EMBL" id="CAUYUJ010015775">
    <property type="protein sequence ID" value="CAK0857998.1"/>
    <property type="molecule type" value="Genomic_DNA"/>
</dbReference>
<comment type="caution">
    <text evidence="2">The sequence shown here is derived from an EMBL/GenBank/DDBJ whole genome shotgun (WGS) entry which is preliminary data.</text>
</comment>
<feature type="compositionally biased region" description="Low complexity" evidence="1">
    <location>
        <begin position="306"/>
        <end position="317"/>
    </location>
</feature>
<feature type="region of interest" description="Disordered" evidence="1">
    <location>
        <begin position="581"/>
        <end position="602"/>
    </location>
</feature>
<sequence length="616" mass="62678">MASFKAFEPSDAMVKAMEARFAARHASDMAGVGPAAAGAPATPSPAVIRAPVHSAAFAVSAASAASPPFRVAEASTAARPASVASSAAPSATSFAVSGGEGAGGRFTVGPGAPLHQAAASRSPAAAPQRFASSTPPLAPAGRPPREGGYAAHSAAFAGSDDWMRAACHAPSSRPLQGVCEGEEERRPPLASEGDPPSLAQPLALSDEPAASPVAEQALVPVAVRAAEPGRAVYAEVQIDDQPLLNLPSAVTIGGVPVASDGDLVYLGGGLYAAASAKPKHPPPVPRRGARDRILPGRVRPLPPRPLGRGAAARSASANILRPRCPSAAPSRAQSDGELGDHRSGPSGGLTSARPSSRGSAASAPKRVWRPSGPSRLPQPPEAPSEGLRTGRMTPGSAVGPPTAAQGRVEHRQAARRESGLGLFGPSGVLHQLSEAQVHAAIAEEDLQERRAAPAGPPQNGAQRRAEREAAKEARVQALLEERAARLEREAEMARAKKEMARVAALQTGHQASHPGLAASASAPALPVVGLLGGEGGQKQRVACQMEILKFFDGYSGSAGAKSLSAEQTQKLLAKLHSANASAAASARDPEPPQHSIHGRLQEMSDQCGAIFTDLDL</sequence>
<feature type="region of interest" description="Disordered" evidence="1">
    <location>
        <begin position="170"/>
        <end position="209"/>
    </location>
</feature>